<name>D1AIV0_SEBTE</name>
<dbReference type="EMBL" id="CP001739">
    <property type="protein sequence ID" value="ACZ06912.1"/>
    <property type="molecule type" value="Genomic_DNA"/>
</dbReference>
<dbReference type="AlphaFoldDB" id="D1AIV0"/>
<evidence type="ECO:0000256" key="6">
    <source>
        <dbReference type="ARBA" id="ARBA00022840"/>
    </source>
</evidence>
<evidence type="ECO:0000259" key="9">
    <source>
        <dbReference type="Pfam" id="PF02223"/>
    </source>
</evidence>
<evidence type="ECO:0000256" key="2">
    <source>
        <dbReference type="ARBA" id="ARBA00022679"/>
    </source>
</evidence>
<sequence length="227" mass="26173">MGKLIIIEGSDGSGKETQTNLLYKKLKERNFNIKKISFPNYESPASEPLKMYLSGEFGKDVNDVNSFAASTFFAVDRYASYKQDWEKFYNNSGIVLSDRYTTSNMVHQASKIENEEDKQIFLKWLIDLEWNKLGLPTPDIVIFLDVSPELSQKLMSDRKNKITGEEKKDIHETNSEYLKNSYYNALNLAKQYGWTIVSCETDGVLKNIEEINEDIIKKLSEKGVLYE</sequence>
<evidence type="ECO:0000256" key="3">
    <source>
        <dbReference type="ARBA" id="ARBA00022727"/>
    </source>
</evidence>
<dbReference type="GO" id="GO:0006235">
    <property type="term" value="P:dTTP biosynthetic process"/>
    <property type="evidence" value="ECO:0007669"/>
    <property type="project" value="UniProtKB-UniRule"/>
</dbReference>
<dbReference type="eggNOG" id="COG0125">
    <property type="taxonomic scope" value="Bacteria"/>
</dbReference>
<evidence type="ECO:0000256" key="7">
    <source>
        <dbReference type="ARBA" id="ARBA00048743"/>
    </source>
</evidence>
<keyword evidence="5 8" id="KW-0418">Kinase</keyword>
<dbReference type="CDD" id="cd01672">
    <property type="entry name" value="TMPK"/>
    <property type="match status" value="1"/>
</dbReference>
<keyword evidence="4 8" id="KW-0547">Nucleotide-binding</keyword>
<feature type="domain" description="Thymidylate kinase-like" evidence="9">
    <location>
        <begin position="7"/>
        <end position="197"/>
    </location>
</feature>
<dbReference type="InterPro" id="IPR018094">
    <property type="entry name" value="Thymidylate_kinase"/>
</dbReference>
<gene>
    <name evidence="8" type="primary">tmk</name>
    <name evidence="10" type="ordered locus">Sterm_0024</name>
</gene>
<comment type="similarity">
    <text evidence="1 8">Belongs to the thymidylate kinase family.</text>
</comment>
<dbReference type="GO" id="GO:0005524">
    <property type="term" value="F:ATP binding"/>
    <property type="evidence" value="ECO:0007669"/>
    <property type="project" value="UniProtKB-UniRule"/>
</dbReference>
<reference evidence="11" key="1">
    <citation type="submission" date="2009-09" db="EMBL/GenBank/DDBJ databases">
        <title>The complete chromosome of Sebaldella termitidis ATCC 33386.</title>
        <authorList>
            <consortium name="US DOE Joint Genome Institute (JGI-PGF)"/>
            <person name="Lucas S."/>
            <person name="Copeland A."/>
            <person name="Lapidus A."/>
            <person name="Glavina del Rio T."/>
            <person name="Dalin E."/>
            <person name="Tice H."/>
            <person name="Bruce D."/>
            <person name="Goodwin L."/>
            <person name="Pitluck S."/>
            <person name="Kyrpides N."/>
            <person name="Mavromatis K."/>
            <person name="Ivanova N."/>
            <person name="Mikhailova N."/>
            <person name="Sims D."/>
            <person name="Meincke L."/>
            <person name="Brettin T."/>
            <person name="Detter J.C."/>
            <person name="Han C."/>
            <person name="Larimer F."/>
            <person name="Land M."/>
            <person name="Hauser L."/>
            <person name="Markowitz V."/>
            <person name="Cheng J.F."/>
            <person name="Hugenholtz P."/>
            <person name="Woyke T."/>
            <person name="Wu D."/>
            <person name="Eisen J.A."/>
        </authorList>
    </citation>
    <scope>NUCLEOTIDE SEQUENCE [LARGE SCALE GENOMIC DNA]</scope>
    <source>
        <strain evidence="11">ATCC 33386 / NCTC 11300</strain>
    </source>
</reference>
<comment type="caution">
    <text evidence="8">Lacks conserved residue(s) required for the propagation of feature annotation.</text>
</comment>
<dbReference type="GO" id="GO:0006233">
    <property type="term" value="P:dTDP biosynthetic process"/>
    <property type="evidence" value="ECO:0007669"/>
    <property type="project" value="InterPro"/>
</dbReference>
<dbReference type="Proteomes" id="UP000000845">
    <property type="component" value="Chromosome"/>
</dbReference>
<dbReference type="FunFam" id="3.40.50.300:FF:002288">
    <property type="entry name" value="Probable thymidylate kinase"/>
    <property type="match status" value="1"/>
</dbReference>
<evidence type="ECO:0000313" key="11">
    <source>
        <dbReference type="Proteomes" id="UP000000845"/>
    </source>
</evidence>
<evidence type="ECO:0000256" key="8">
    <source>
        <dbReference type="HAMAP-Rule" id="MF_00165"/>
    </source>
</evidence>
<dbReference type="KEGG" id="str:Sterm_0024"/>
<accession>D1AIV0</accession>
<dbReference type="InterPro" id="IPR039430">
    <property type="entry name" value="Thymidylate_kin-like_dom"/>
</dbReference>
<keyword evidence="2 8" id="KW-0808">Transferase</keyword>
<dbReference type="GO" id="GO:0006227">
    <property type="term" value="P:dUDP biosynthetic process"/>
    <property type="evidence" value="ECO:0007669"/>
    <property type="project" value="TreeGrafter"/>
</dbReference>
<evidence type="ECO:0000313" key="10">
    <source>
        <dbReference type="EMBL" id="ACZ06912.1"/>
    </source>
</evidence>
<dbReference type="InterPro" id="IPR027417">
    <property type="entry name" value="P-loop_NTPase"/>
</dbReference>
<dbReference type="Pfam" id="PF02223">
    <property type="entry name" value="Thymidylate_kin"/>
    <property type="match status" value="1"/>
</dbReference>
<comment type="function">
    <text evidence="8">Phosphorylation of dTMP to form dTDP in both de novo and salvage pathways of dTTP synthesis.</text>
</comment>
<dbReference type="GO" id="GO:0004798">
    <property type="term" value="F:dTMP kinase activity"/>
    <property type="evidence" value="ECO:0007669"/>
    <property type="project" value="UniProtKB-UniRule"/>
</dbReference>
<dbReference type="PANTHER" id="PTHR10344">
    <property type="entry name" value="THYMIDYLATE KINASE"/>
    <property type="match status" value="1"/>
</dbReference>
<dbReference type="SUPFAM" id="SSF52540">
    <property type="entry name" value="P-loop containing nucleoside triphosphate hydrolases"/>
    <property type="match status" value="1"/>
</dbReference>
<evidence type="ECO:0000256" key="5">
    <source>
        <dbReference type="ARBA" id="ARBA00022777"/>
    </source>
</evidence>
<dbReference type="Gene3D" id="3.40.50.300">
    <property type="entry name" value="P-loop containing nucleotide triphosphate hydrolases"/>
    <property type="match status" value="1"/>
</dbReference>
<evidence type="ECO:0000256" key="1">
    <source>
        <dbReference type="ARBA" id="ARBA00009776"/>
    </source>
</evidence>
<dbReference type="STRING" id="526218.Sterm_0024"/>
<evidence type="ECO:0000256" key="4">
    <source>
        <dbReference type="ARBA" id="ARBA00022741"/>
    </source>
</evidence>
<keyword evidence="11" id="KW-1185">Reference proteome</keyword>
<reference evidence="10 11" key="2">
    <citation type="journal article" date="2010" name="Stand. Genomic Sci.">
        <title>Complete genome sequence of Sebaldella termitidis type strain (NCTC 11300).</title>
        <authorList>
            <person name="Harmon-Smith M."/>
            <person name="Celia L."/>
            <person name="Chertkov O."/>
            <person name="Lapidus A."/>
            <person name="Copeland A."/>
            <person name="Glavina Del Rio T."/>
            <person name="Nolan M."/>
            <person name="Lucas S."/>
            <person name="Tice H."/>
            <person name="Cheng J.F."/>
            <person name="Han C."/>
            <person name="Detter J.C."/>
            <person name="Bruce D."/>
            <person name="Goodwin L."/>
            <person name="Pitluck S."/>
            <person name="Pati A."/>
            <person name="Liolios K."/>
            <person name="Ivanova N."/>
            <person name="Mavromatis K."/>
            <person name="Mikhailova N."/>
            <person name="Chen A."/>
            <person name="Palaniappan K."/>
            <person name="Land M."/>
            <person name="Hauser L."/>
            <person name="Chang Y.J."/>
            <person name="Jeffries C.D."/>
            <person name="Brettin T."/>
            <person name="Goker M."/>
            <person name="Beck B."/>
            <person name="Bristow J."/>
            <person name="Eisen J.A."/>
            <person name="Markowitz V."/>
            <person name="Hugenholtz P."/>
            <person name="Kyrpides N.C."/>
            <person name="Klenk H.P."/>
            <person name="Chen F."/>
        </authorList>
    </citation>
    <scope>NUCLEOTIDE SEQUENCE [LARGE SCALE GENOMIC DNA]</scope>
    <source>
        <strain evidence="11">ATCC 33386 / NCTC 11300</strain>
    </source>
</reference>
<dbReference type="HAMAP" id="MF_00165">
    <property type="entry name" value="Thymidylate_kinase"/>
    <property type="match status" value="1"/>
</dbReference>
<proteinExistence type="inferred from homology"/>
<keyword evidence="6 8" id="KW-0067">ATP-binding</keyword>
<comment type="catalytic activity">
    <reaction evidence="7 8">
        <text>dTMP + ATP = dTDP + ADP</text>
        <dbReference type="Rhea" id="RHEA:13517"/>
        <dbReference type="ChEBI" id="CHEBI:30616"/>
        <dbReference type="ChEBI" id="CHEBI:58369"/>
        <dbReference type="ChEBI" id="CHEBI:63528"/>
        <dbReference type="ChEBI" id="CHEBI:456216"/>
        <dbReference type="EC" id="2.7.4.9"/>
    </reaction>
</comment>
<keyword evidence="3 8" id="KW-0545">Nucleotide biosynthesis</keyword>
<dbReference type="GO" id="GO:0005829">
    <property type="term" value="C:cytosol"/>
    <property type="evidence" value="ECO:0007669"/>
    <property type="project" value="TreeGrafter"/>
</dbReference>
<dbReference type="RefSeq" id="WP_012859512.1">
    <property type="nucleotide sequence ID" value="NC_013517.1"/>
</dbReference>
<organism evidence="10 11">
    <name type="scientific">Sebaldella termitidis (strain ATCC 33386 / NCTC 11300)</name>
    <dbReference type="NCBI Taxonomy" id="526218"/>
    <lineage>
        <taxon>Bacteria</taxon>
        <taxon>Fusobacteriati</taxon>
        <taxon>Fusobacteriota</taxon>
        <taxon>Fusobacteriia</taxon>
        <taxon>Fusobacteriales</taxon>
        <taxon>Leptotrichiaceae</taxon>
        <taxon>Sebaldella</taxon>
    </lineage>
</organism>
<dbReference type="PANTHER" id="PTHR10344:SF4">
    <property type="entry name" value="UMP-CMP KINASE 2, MITOCHONDRIAL"/>
    <property type="match status" value="1"/>
</dbReference>
<protein>
    <recommendedName>
        <fullName evidence="8">Thymidylate kinase</fullName>
        <ecNumber evidence="8">2.7.4.9</ecNumber>
    </recommendedName>
    <alternativeName>
        <fullName evidence="8">dTMP kinase</fullName>
    </alternativeName>
</protein>
<dbReference type="HOGENOM" id="CLU_049131_1_0_0"/>
<dbReference type="EC" id="2.7.4.9" evidence="8"/>